<dbReference type="STRING" id="1432562.WN59_03590"/>
<keyword evidence="2" id="KW-1185">Reference proteome</keyword>
<dbReference type="InterPro" id="IPR052058">
    <property type="entry name" value="Alcohol_O-acetyltransferase"/>
</dbReference>
<evidence type="ECO:0000313" key="2">
    <source>
        <dbReference type="Proteomes" id="UP000034287"/>
    </source>
</evidence>
<dbReference type="SUPFAM" id="SSF52777">
    <property type="entry name" value="CoA-dependent acyltransferases"/>
    <property type="match status" value="1"/>
</dbReference>
<sequence>MDSWYRIDNTGKIFHAVSNTDNSYVFRVSMLMRDKVDPEILQEALDVISPRFPTLTVRVRKGLFWDYMEKNDEVLRVQKEKDYPCAPIKPAESRGYLLRVLYFGRKISVEVFHSLTDGTGATEFLKTLVYQYLQYRKRDVSDDGLILLPEDEPDSLETEDSFSHYADNVDRNVFRKEDKPSYQITGTPLRTEGMNMIHGIMDAAAVNKYAKSLGTTLTGFLTAIMIQVIGKEALLKSSRPKKVTIAVPVNLRRQFPSKTLRNFFSVANIGATMDKTTSFEDILKNVNEELVKRTGRSSLQKGINQHVYLQNSFMTRTIPVFLKYPAMRYGFNYIGERTKALTMTNMGNVSLPSSMSRHIERVELAFYTTVKSPVGCGIATANNRMTVTFSLSISETDIVRNFFNELMKHVDVDIEVYSNEWGKHDETM</sequence>
<dbReference type="PANTHER" id="PTHR28037">
    <property type="entry name" value="ALCOHOL O-ACETYLTRANSFERASE 1-RELATED"/>
    <property type="match status" value="1"/>
</dbReference>
<dbReference type="Gene3D" id="3.30.559.10">
    <property type="entry name" value="Chloramphenicol acetyltransferase-like domain"/>
    <property type="match status" value="1"/>
</dbReference>
<dbReference type="Gene3D" id="3.30.559.30">
    <property type="entry name" value="Nonribosomal peptide synthetase, condensation domain"/>
    <property type="match status" value="1"/>
</dbReference>
<dbReference type="RefSeq" id="WP_046512668.1">
    <property type="nucleotide sequence ID" value="NZ_LAYZ01000001.1"/>
</dbReference>
<dbReference type="EMBL" id="LAYZ01000001">
    <property type="protein sequence ID" value="KKK35900.1"/>
    <property type="molecule type" value="Genomic_DNA"/>
</dbReference>
<dbReference type="GO" id="GO:0016740">
    <property type="term" value="F:transferase activity"/>
    <property type="evidence" value="ECO:0007669"/>
    <property type="project" value="UniProtKB-KW"/>
</dbReference>
<name>A0A0M2STE0_9STAP</name>
<dbReference type="PANTHER" id="PTHR28037:SF1">
    <property type="entry name" value="ALCOHOL O-ACETYLTRANSFERASE 1-RELATED"/>
    <property type="match status" value="1"/>
</dbReference>
<dbReference type="AlphaFoldDB" id="A0A0M2STE0"/>
<dbReference type="Proteomes" id="UP000034287">
    <property type="component" value="Unassembled WGS sequence"/>
</dbReference>
<dbReference type="OrthoDB" id="4876345at2"/>
<organism evidence="1 2">
    <name type="scientific">Salinicoccus sediminis</name>
    <dbReference type="NCBI Taxonomy" id="1432562"/>
    <lineage>
        <taxon>Bacteria</taxon>
        <taxon>Bacillati</taxon>
        <taxon>Bacillota</taxon>
        <taxon>Bacilli</taxon>
        <taxon>Bacillales</taxon>
        <taxon>Staphylococcaceae</taxon>
        <taxon>Salinicoccus</taxon>
    </lineage>
</organism>
<dbReference type="InterPro" id="IPR023213">
    <property type="entry name" value="CAT-like_dom_sf"/>
</dbReference>
<protein>
    <submittedName>
        <fullName evidence="1">Alcohol acetyltransferase</fullName>
    </submittedName>
</protein>
<keyword evidence="1" id="KW-0808">Transferase</keyword>
<evidence type="ECO:0000313" key="1">
    <source>
        <dbReference type="EMBL" id="KKK35900.1"/>
    </source>
</evidence>
<comment type="caution">
    <text evidence="1">The sequence shown here is derived from an EMBL/GenBank/DDBJ whole genome shotgun (WGS) entry which is preliminary data.</text>
</comment>
<reference evidence="1 2" key="1">
    <citation type="submission" date="2015-04" db="EMBL/GenBank/DDBJ databases">
        <title>Taxonomic description and genome sequence of Salinicoccus sediminis sp. nov., a novel hyper halotolerant bacterium isolated from marine sediment.</title>
        <authorList>
            <person name="Mathan Kumar R."/>
            <person name="Kaur G."/>
            <person name="Kumar N."/>
            <person name="Kumar A."/>
            <person name="Singh N.K."/>
            <person name="Kaur N."/>
            <person name="Mayilraj S."/>
        </authorList>
    </citation>
    <scope>NUCLEOTIDE SEQUENCE [LARGE SCALE GENOMIC DNA]</scope>
    <source>
        <strain evidence="1 2">SV-16</strain>
    </source>
</reference>
<dbReference type="PATRIC" id="fig|1432562.3.peg.728"/>
<gene>
    <name evidence="1" type="ORF">WN59_03590</name>
</gene>
<proteinExistence type="predicted"/>
<accession>A0A0M2STE0</accession>